<dbReference type="GO" id="GO:0008422">
    <property type="term" value="F:beta-glucosidase activity"/>
    <property type="evidence" value="ECO:0007669"/>
    <property type="project" value="UniProtKB-ARBA"/>
</dbReference>
<dbReference type="PRINTS" id="PR00133">
    <property type="entry name" value="GLHYDRLASE3"/>
</dbReference>
<accession>A0A3L7AS90</accession>
<evidence type="ECO:0000256" key="1">
    <source>
        <dbReference type="ARBA" id="ARBA00005336"/>
    </source>
</evidence>
<dbReference type="InterPro" id="IPR001764">
    <property type="entry name" value="Glyco_hydro_3_N"/>
</dbReference>
<dbReference type="PROSITE" id="PS00775">
    <property type="entry name" value="GLYCOSYL_HYDROL_F3"/>
    <property type="match status" value="1"/>
</dbReference>
<evidence type="ECO:0000256" key="3">
    <source>
        <dbReference type="ARBA" id="ARBA00023277"/>
    </source>
</evidence>
<comment type="caution">
    <text evidence="8">The sequence shown here is derived from an EMBL/GenBank/DDBJ whole genome shotgun (WGS) entry which is preliminary data.</text>
</comment>
<feature type="domain" description="Fibronectin type III-like" evidence="7">
    <location>
        <begin position="584"/>
        <end position="654"/>
    </location>
</feature>
<dbReference type="InterPro" id="IPR002772">
    <property type="entry name" value="Glyco_hydro_3_C"/>
</dbReference>
<dbReference type="Pfam" id="PF01915">
    <property type="entry name" value="Glyco_hydro_3_C"/>
    <property type="match status" value="1"/>
</dbReference>
<dbReference type="InterPro" id="IPR013783">
    <property type="entry name" value="Ig-like_fold"/>
</dbReference>
<evidence type="ECO:0000256" key="4">
    <source>
        <dbReference type="ARBA" id="ARBA00058905"/>
    </source>
</evidence>
<reference evidence="8 9" key="1">
    <citation type="submission" date="2018-10" db="EMBL/GenBank/DDBJ databases">
        <authorList>
            <person name="Li J."/>
        </authorList>
    </citation>
    <scope>NUCLEOTIDE SEQUENCE [LARGE SCALE GENOMIC DNA]</scope>
    <source>
        <strain evidence="8 9">JCM 11654</strain>
    </source>
</reference>
<name>A0A3L7AS90_9MICO</name>
<dbReference type="EMBL" id="RCUY01000005">
    <property type="protein sequence ID" value="RLP82994.1"/>
    <property type="molecule type" value="Genomic_DNA"/>
</dbReference>
<dbReference type="RefSeq" id="WP_121688132.1">
    <property type="nucleotide sequence ID" value="NZ_RCUY01000005.1"/>
</dbReference>
<evidence type="ECO:0000256" key="2">
    <source>
        <dbReference type="ARBA" id="ARBA00022801"/>
    </source>
</evidence>
<keyword evidence="9" id="KW-1185">Reference proteome</keyword>
<dbReference type="InterPro" id="IPR036881">
    <property type="entry name" value="Glyco_hydro_3_C_sf"/>
</dbReference>
<dbReference type="SMART" id="SM01217">
    <property type="entry name" value="Fn3_like"/>
    <property type="match status" value="1"/>
</dbReference>
<keyword evidence="3" id="KW-0119">Carbohydrate metabolism</keyword>
<comment type="function">
    <text evidence="4">Catalyzes the hydrolysis of a non-reducing terminal alpha-L-arabinopyranosidic linkage in ginsenoside Rb2 (alpha-L-arabinopyranosyl-(1-&gt;6)-alpha-D-glucopyranosyl) to release alpha-D-glucopyranosyl (Rd). It is not able to hydrolyze alpha-L-arabinofuranosyl-(1-&gt;6)-alpha-D-glucopyranosyl (Rc).</text>
</comment>
<dbReference type="FunFam" id="2.60.40.10:FF:000495">
    <property type="entry name" value="Periplasmic beta-glucosidase"/>
    <property type="match status" value="1"/>
</dbReference>
<keyword evidence="2 6" id="KW-0378">Hydrolase</keyword>
<gene>
    <name evidence="8" type="ORF">D9V34_07045</name>
</gene>
<dbReference type="InterPro" id="IPR050288">
    <property type="entry name" value="Cellulose_deg_GH3"/>
</dbReference>
<dbReference type="Pfam" id="PF14310">
    <property type="entry name" value="Fn3-like"/>
    <property type="match status" value="1"/>
</dbReference>
<proteinExistence type="inferred from homology"/>
<evidence type="ECO:0000313" key="9">
    <source>
        <dbReference type="Proteomes" id="UP000269438"/>
    </source>
</evidence>
<sequence>MTSPSPDSPAELTLEEKASLTSGSATWYSTAAGDISRLMLTDGPHGLRRQQEGGDNLGIGDSVPATCFPPAVGLGSSWNVDLAHRIGEALGREARAQGVHVLLGPGMNIKRSPLGGRNFEYVSEDPHITGRIAAALVRGIQSRGVAATPKHFAVNNQETDRMRVSADVDERTLREIYLPAFEHVVTEAKPWALMSAYNRINGTFASEDPALLTDLLRGEWGFDGVLVSDWGAVNDRVASVAAGLDLEMPPSDTDAEIVDAVNNGTLDEAVLDTVAERLRLLAARTTDPALATDPVDVDAHHRLAADAAAEAMVLLRNEGDLLPLDPAADARIAVIGEFARTPRYQGGGSSRVVPTRLSGALEEITALIGPENVAFAPGFSLTDNPDTAAALTEEAVAAATGANRILLFLGLPDGFESEGFDRDTLALPAGQLALLERLTTLNIPIVVVLSNGATVEVAEWASSVEAILETWLLGQGGGLATAEVLFGLASPGGRLTETIPLRLSDTPSFLHFPGRDGHVGYGEGVYVGYRHYNTLDVPVAYEFGFGLGYTRFDYDDLAVVPGTDPHTWLVSATVTNVGERAGSEVVQLYVGTTENTPTRPAQELRGFAKVHLVSGESERVTLHLNARDFATWDAGQHRWRVDAGAYTVQVGSSSRRIHLSETIAVPGDDWVSELSEYSTVGEWFAHPVGGPLLQSVRDRMEAFAAGGAPELLRMVEQVPIIKLVSWKMGLTLERVREMVAFVASQR</sequence>
<evidence type="ECO:0000256" key="6">
    <source>
        <dbReference type="RuleBase" id="RU361161"/>
    </source>
</evidence>
<dbReference type="InterPro" id="IPR019800">
    <property type="entry name" value="Glyco_hydro_3_AS"/>
</dbReference>
<evidence type="ECO:0000259" key="7">
    <source>
        <dbReference type="SMART" id="SM01217"/>
    </source>
</evidence>
<evidence type="ECO:0000313" key="8">
    <source>
        <dbReference type="EMBL" id="RLP82994.1"/>
    </source>
</evidence>
<dbReference type="Pfam" id="PF00933">
    <property type="entry name" value="Glyco_hydro_3"/>
    <property type="match status" value="1"/>
</dbReference>
<dbReference type="SUPFAM" id="SSF52279">
    <property type="entry name" value="Beta-D-glucan exohydrolase, C-terminal domain"/>
    <property type="match status" value="1"/>
</dbReference>
<dbReference type="PANTHER" id="PTHR42715:SF10">
    <property type="entry name" value="BETA-GLUCOSIDASE"/>
    <property type="match status" value="1"/>
</dbReference>
<keyword evidence="6" id="KW-0326">Glycosidase</keyword>
<dbReference type="Proteomes" id="UP000269438">
    <property type="component" value="Unassembled WGS sequence"/>
</dbReference>
<dbReference type="PANTHER" id="PTHR42715">
    <property type="entry name" value="BETA-GLUCOSIDASE"/>
    <property type="match status" value="1"/>
</dbReference>
<dbReference type="AlphaFoldDB" id="A0A3L7AS90"/>
<dbReference type="InterPro" id="IPR017853">
    <property type="entry name" value="GH"/>
</dbReference>
<protein>
    <recommendedName>
        <fullName evidence="5">Exo-alpha-(1-&gt;6)-L-arabinopyranosidase</fullName>
    </recommendedName>
</protein>
<dbReference type="Gene3D" id="3.20.20.300">
    <property type="entry name" value="Glycoside hydrolase, family 3, N-terminal domain"/>
    <property type="match status" value="1"/>
</dbReference>
<organism evidence="8 9">
    <name type="scientific">Mycetocola lacteus</name>
    <dbReference type="NCBI Taxonomy" id="76637"/>
    <lineage>
        <taxon>Bacteria</taxon>
        <taxon>Bacillati</taxon>
        <taxon>Actinomycetota</taxon>
        <taxon>Actinomycetes</taxon>
        <taxon>Micrococcales</taxon>
        <taxon>Microbacteriaceae</taxon>
        <taxon>Mycetocola</taxon>
    </lineage>
</organism>
<dbReference type="Gene3D" id="2.60.40.10">
    <property type="entry name" value="Immunoglobulins"/>
    <property type="match status" value="1"/>
</dbReference>
<dbReference type="InterPro" id="IPR036962">
    <property type="entry name" value="Glyco_hydro_3_N_sf"/>
</dbReference>
<dbReference type="InterPro" id="IPR026891">
    <property type="entry name" value="Fn3-like"/>
</dbReference>
<evidence type="ECO:0000256" key="5">
    <source>
        <dbReference type="ARBA" id="ARBA00074219"/>
    </source>
</evidence>
<dbReference type="SUPFAM" id="SSF51445">
    <property type="entry name" value="(Trans)glycosidases"/>
    <property type="match status" value="1"/>
</dbReference>
<dbReference type="OrthoDB" id="3187421at2"/>
<dbReference type="GO" id="GO:0005975">
    <property type="term" value="P:carbohydrate metabolic process"/>
    <property type="evidence" value="ECO:0007669"/>
    <property type="project" value="InterPro"/>
</dbReference>
<dbReference type="Gene3D" id="3.40.50.1700">
    <property type="entry name" value="Glycoside hydrolase family 3 C-terminal domain"/>
    <property type="match status" value="1"/>
</dbReference>
<comment type="similarity">
    <text evidence="1 6">Belongs to the glycosyl hydrolase 3 family.</text>
</comment>